<organism evidence="3 4">
    <name type="scientific">Saezia sanguinis</name>
    <dbReference type="NCBI Taxonomy" id="1965230"/>
    <lineage>
        <taxon>Bacteria</taxon>
        <taxon>Pseudomonadati</taxon>
        <taxon>Pseudomonadota</taxon>
        <taxon>Betaproteobacteria</taxon>
        <taxon>Burkholderiales</taxon>
        <taxon>Saeziaceae</taxon>
        <taxon>Saezia</taxon>
    </lineage>
</organism>
<evidence type="ECO:0000259" key="2">
    <source>
        <dbReference type="Pfam" id="PF03872"/>
    </source>
</evidence>
<dbReference type="PANTHER" id="PTHR38104">
    <property type="match status" value="1"/>
</dbReference>
<dbReference type="InterPro" id="IPR005572">
    <property type="entry name" value="Anti-sigma_E_RseA_N"/>
</dbReference>
<evidence type="ECO:0000256" key="1">
    <source>
        <dbReference type="SAM" id="Phobius"/>
    </source>
</evidence>
<dbReference type="Gene3D" id="1.10.10.880">
    <property type="entry name" value="Anti sigma-E protein RseA, N-terminal domain"/>
    <property type="match status" value="1"/>
</dbReference>
<dbReference type="AlphaFoldDB" id="A0A433SC86"/>
<dbReference type="InterPro" id="IPR052383">
    <property type="entry name" value="Anti-sigma-E_RseA-like"/>
</dbReference>
<dbReference type="SUPFAM" id="SSF89069">
    <property type="entry name" value="N-terminal, cytoplasmic domain of anti-sigmaE factor RseA"/>
    <property type="match status" value="1"/>
</dbReference>
<keyword evidence="1" id="KW-1133">Transmembrane helix</keyword>
<evidence type="ECO:0000313" key="4">
    <source>
        <dbReference type="Proteomes" id="UP000286947"/>
    </source>
</evidence>
<dbReference type="GO" id="GO:0016989">
    <property type="term" value="F:sigma factor antagonist activity"/>
    <property type="evidence" value="ECO:0007669"/>
    <property type="project" value="InterPro"/>
</dbReference>
<dbReference type="RefSeq" id="WP_126980261.1">
    <property type="nucleotide sequence ID" value="NZ_PQSP01000005.1"/>
</dbReference>
<feature type="domain" description="Anti sigma-E protein RseA N-terminal" evidence="2">
    <location>
        <begin position="15"/>
        <end position="99"/>
    </location>
</feature>
<gene>
    <name evidence="3" type="ORF">CUZ56_02078</name>
</gene>
<dbReference type="Proteomes" id="UP000286947">
    <property type="component" value="Unassembled WGS sequence"/>
</dbReference>
<keyword evidence="1" id="KW-0472">Membrane</keyword>
<proteinExistence type="predicted"/>
<protein>
    <recommendedName>
        <fullName evidence="2">Anti sigma-E protein RseA N-terminal domain-containing protein</fullName>
    </recommendedName>
</protein>
<dbReference type="EMBL" id="PQSP01000005">
    <property type="protein sequence ID" value="RUS66352.1"/>
    <property type="molecule type" value="Genomic_DNA"/>
</dbReference>
<dbReference type="OrthoDB" id="8561243at2"/>
<dbReference type="PANTHER" id="PTHR38104:SF1">
    <property type="entry name" value="ANTI-SIGMA-E FACTOR RSEA"/>
    <property type="match status" value="1"/>
</dbReference>
<keyword evidence="1" id="KW-0812">Transmembrane</keyword>
<dbReference type="CDD" id="cd16328">
    <property type="entry name" value="RseA_N"/>
    <property type="match status" value="1"/>
</dbReference>
<name>A0A433SC86_9BURK</name>
<dbReference type="InterPro" id="IPR036147">
    <property type="entry name" value="Anti-sigma_E_RseA_N_sf"/>
</dbReference>
<evidence type="ECO:0000313" key="3">
    <source>
        <dbReference type="EMBL" id="RUS66352.1"/>
    </source>
</evidence>
<accession>A0A433SC86</accession>
<keyword evidence="4" id="KW-1185">Reference proteome</keyword>
<sequence>MNAKIKLNQNAPGIQEQWSLLADGVLTESELDTLLAQWKEDESLAEDWHVYHVIGDVLRSSDLAQAYVTLSSETYMAEFRQRLQQEPVLMAPAPLSQTKTVQKTVSRLHWPHWTGWLAASGFVVMAVVAVVYTSVDDVVAPGAQTIIALPANGATDANVIPVAANVEVASAATNPAAASESADVGTMAAEPDIRLVATPQGDMWRDQRLEPYISAHQQFGSNSVLMPSNGYMRSSAVTNNAAPN</sequence>
<comment type="caution">
    <text evidence="3">The sequence shown here is derived from an EMBL/GenBank/DDBJ whole genome shotgun (WGS) entry which is preliminary data.</text>
</comment>
<feature type="transmembrane region" description="Helical" evidence="1">
    <location>
        <begin position="113"/>
        <end position="135"/>
    </location>
</feature>
<dbReference type="Pfam" id="PF03872">
    <property type="entry name" value="RseA_N"/>
    <property type="match status" value="1"/>
</dbReference>
<reference evidence="3 4" key="1">
    <citation type="submission" date="2018-01" db="EMBL/GenBank/DDBJ databases">
        <title>Saezia sanguinis gen. nov., sp. nov., in the order Burkholderiales isolated from human blood.</title>
        <authorList>
            <person name="Medina-Pascual M.J."/>
            <person name="Valdezate S."/>
            <person name="Monzon S."/>
            <person name="Cuesta I."/>
            <person name="Carrasco G."/>
            <person name="Villalon P."/>
            <person name="Saez-Nieto J.A."/>
        </authorList>
    </citation>
    <scope>NUCLEOTIDE SEQUENCE [LARGE SCALE GENOMIC DNA]</scope>
    <source>
        <strain evidence="3 4">CNM695-12</strain>
    </source>
</reference>